<dbReference type="KEGG" id="pmad:BAY61_24720"/>
<dbReference type="PANTHER" id="PTHR30137:SF8">
    <property type="entry name" value="BLR5498 PROTEIN"/>
    <property type="match status" value="1"/>
</dbReference>
<keyword evidence="1" id="KW-0560">Oxidoreductase</keyword>
<dbReference type="EMBL" id="FMZE01000007">
    <property type="protein sequence ID" value="SDD30837.1"/>
    <property type="molecule type" value="Genomic_DNA"/>
</dbReference>
<keyword evidence="5" id="KW-1185">Reference proteome</keyword>
<organism evidence="4 5">
    <name type="scientific">Prauserella marina</name>
    <dbReference type="NCBI Taxonomy" id="530584"/>
    <lineage>
        <taxon>Bacteria</taxon>
        <taxon>Bacillati</taxon>
        <taxon>Actinomycetota</taxon>
        <taxon>Actinomycetes</taxon>
        <taxon>Pseudonocardiales</taxon>
        <taxon>Pseudonocardiaceae</taxon>
        <taxon>Prauserella</taxon>
    </lineage>
</organism>
<dbReference type="InterPro" id="IPR050766">
    <property type="entry name" value="Bact_Lucif_Oxidored"/>
</dbReference>
<dbReference type="Gene3D" id="3.20.20.30">
    <property type="entry name" value="Luciferase-like domain"/>
    <property type="match status" value="2"/>
</dbReference>
<keyword evidence="2 4" id="KW-0503">Monooxygenase</keyword>
<dbReference type="STRING" id="530584.SAMN05421630_107221"/>
<dbReference type="GO" id="GO:0016705">
    <property type="term" value="F:oxidoreductase activity, acting on paired donors, with incorporation or reduction of molecular oxygen"/>
    <property type="evidence" value="ECO:0007669"/>
    <property type="project" value="InterPro"/>
</dbReference>
<dbReference type="AlphaFoldDB" id="A0A222VUU2"/>
<evidence type="ECO:0000313" key="5">
    <source>
        <dbReference type="Proteomes" id="UP000199494"/>
    </source>
</evidence>
<dbReference type="InterPro" id="IPR011251">
    <property type="entry name" value="Luciferase-like_dom"/>
</dbReference>
<proteinExistence type="predicted"/>
<gene>
    <name evidence="4" type="ORF">SAMN05421630_107221</name>
</gene>
<accession>A0A222VUU2</accession>
<evidence type="ECO:0000313" key="4">
    <source>
        <dbReference type="EMBL" id="SDD30837.1"/>
    </source>
</evidence>
<dbReference type="InterPro" id="IPR036661">
    <property type="entry name" value="Luciferase-like_sf"/>
</dbReference>
<evidence type="ECO:0000256" key="1">
    <source>
        <dbReference type="ARBA" id="ARBA00023002"/>
    </source>
</evidence>
<dbReference type="GO" id="GO:0005829">
    <property type="term" value="C:cytosol"/>
    <property type="evidence" value="ECO:0007669"/>
    <property type="project" value="TreeGrafter"/>
</dbReference>
<dbReference type="GO" id="GO:0004497">
    <property type="term" value="F:monooxygenase activity"/>
    <property type="evidence" value="ECO:0007669"/>
    <property type="project" value="UniProtKB-KW"/>
</dbReference>
<dbReference type="PANTHER" id="PTHR30137">
    <property type="entry name" value="LUCIFERASE-LIKE MONOOXYGENASE"/>
    <property type="match status" value="1"/>
</dbReference>
<dbReference type="Proteomes" id="UP000199494">
    <property type="component" value="Unassembled WGS sequence"/>
</dbReference>
<evidence type="ECO:0000259" key="3">
    <source>
        <dbReference type="Pfam" id="PF00296"/>
    </source>
</evidence>
<feature type="domain" description="Luciferase-like" evidence="3">
    <location>
        <begin position="15"/>
        <end position="141"/>
    </location>
</feature>
<protein>
    <submittedName>
        <fullName evidence="4">Flavin-dependent oxidoreductase, luciferase family (Includes alkanesulfonate monooxygenase SsuD and methylene tetrahydromethanopterin reductase)</fullName>
    </submittedName>
</protein>
<reference evidence="4 5" key="1">
    <citation type="submission" date="2016-10" db="EMBL/GenBank/DDBJ databases">
        <authorList>
            <person name="de Groot N.N."/>
        </authorList>
    </citation>
    <scope>NUCLEOTIDE SEQUENCE [LARGE SCALE GENOMIC DNA]</scope>
    <source>
        <strain evidence="4 5">CGMCC 4.5506</strain>
    </source>
</reference>
<dbReference type="RefSeq" id="WP_091807105.1">
    <property type="nucleotide sequence ID" value="NZ_CP016353.1"/>
</dbReference>
<dbReference type="OrthoDB" id="5241801at2"/>
<dbReference type="Pfam" id="PF00296">
    <property type="entry name" value="Bac_luciferase"/>
    <property type="match status" value="1"/>
</dbReference>
<dbReference type="SUPFAM" id="SSF51679">
    <property type="entry name" value="Bacterial luciferase-like"/>
    <property type="match status" value="1"/>
</dbReference>
<name>A0A222VUU2_9PSEU</name>
<evidence type="ECO:0000256" key="2">
    <source>
        <dbReference type="ARBA" id="ARBA00023033"/>
    </source>
</evidence>
<sequence>MGVEMGVGLWTFQSTVSGRQSLPRLYRDFPELATSVERLGFAHLWVAEHRLWYDAFCPAPLLPIAAAAAATTTLRLGTAMTLLPQHDPERLRSLAAAVDDAACGRLELGLGLGHRDAEFDALGVARTGRGRRMEAGLQVLDREPRDRRQDAMWGGGMARAALDRIGRYGMSAVLPQTLDAEGIRRAVAIITQAAHDAGRTPGRIGMIRDLWVDPDGANARSWFLPRVRRHYREEAGAWWVLDGVHGFERPELLDKQVERAATSAIAGTPDEVAARLTALADAGVDTIVARVNFDFVSERALHDQLELLASTVLKAVTS</sequence>